<evidence type="ECO:0000256" key="3">
    <source>
        <dbReference type="SAM" id="SignalP"/>
    </source>
</evidence>
<name>A0A9N9KLU2_9HELO</name>
<dbReference type="AlphaFoldDB" id="A0A9N9KLU2"/>
<evidence type="ECO:0000256" key="2">
    <source>
        <dbReference type="SAM" id="Phobius"/>
    </source>
</evidence>
<evidence type="ECO:0000313" key="4">
    <source>
        <dbReference type="EMBL" id="CAG8949674.1"/>
    </source>
</evidence>
<keyword evidence="3" id="KW-0732">Signal</keyword>
<feature type="transmembrane region" description="Helical" evidence="2">
    <location>
        <begin position="136"/>
        <end position="155"/>
    </location>
</feature>
<dbReference type="Proteomes" id="UP000696280">
    <property type="component" value="Unassembled WGS sequence"/>
</dbReference>
<sequence>MPLHNLMHWSPFRLDALGLVTLIGAEEVNQAIGRLVDSKYTTFLPLLGQYLISGNQFTTAVPGFTLYNVTDAITTTSFAGWFSRWLRSQDLKTSKTVFEWNVLPKNRRREKGGLSILIGGSILTAMLALTVLMGDWWGVANSIALLVSVVVRWYLIRENSRGLNQTCQNACYTSQQMTRVKVLVTLDNGNLVTIYAPRGLVTSGFLKVPAPINPLFYTWTRRAGWLFFGVHVIALGQCNLVTQLLTVALLVGSTWLVVRGFGCDETEVGDSIRVRRISNTFRGETDRRMWAYVKLRPTQEEEDSLSVWNLLPRKVNANWWKEYESAKQSMVLSEKSSTFSTVTSRSDSGLSTMSATSSDV</sequence>
<comment type="caution">
    <text evidence="4">The sequence shown here is derived from an EMBL/GenBank/DDBJ whole genome shotgun (WGS) entry which is preliminary data.</text>
</comment>
<dbReference type="EMBL" id="CAJVRL010000025">
    <property type="protein sequence ID" value="CAG8949674.1"/>
    <property type="molecule type" value="Genomic_DNA"/>
</dbReference>
<evidence type="ECO:0000313" key="5">
    <source>
        <dbReference type="Proteomes" id="UP000696280"/>
    </source>
</evidence>
<feature type="transmembrane region" description="Helical" evidence="2">
    <location>
        <begin position="112"/>
        <end position="130"/>
    </location>
</feature>
<dbReference type="OrthoDB" id="5422688at2759"/>
<feature type="region of interest" description="Disordered" evidence="1">
    <location>
        <begin position="341"/>
        <end position="360"/>
    </location>
</feature>
<keyword evidence="2" id="KW-1133">Transmembrane helix</keyword>
<proteinExistence type="predicted"/>
<gene>
    <name evidence="4" type="ORF">HYFRA_00003992</name>
</gene>
<evidence type="ECO:0000256" key="1">
    <source>
        <dbReference type="SAM" id="MobiDB-lite"/>
    </source>
</evidence>
<keyword evidence="2" id="KW-0472">Membrane</keyword>
<keyword evidence="2" id="KW-0812">Transmembrane</keyword>
<protein>
    <submittedName>
        <fullName evidence="4">Uncharacterized protein</fullName>
    </submittedName>
</protein>
<keyword evidence="5" id="KW-1185">Reference proteome</keyword>
<feature type="chain" id="PRO_5040215638" evidence="3">
    <location>
        <begin position="26"/>
        <end position="360"/>
    </location>
</feature>
<reference evidence="4" key="1">
    <citation type="submission" date="2021-07" db="EMBL/GenBank/DDBJ databases">
        <authorList>
            <person name="Durling M."/>
        </authorList>
    </citation>
    <scope>NUCLEOTIDE SEQUENCE</scope>
</reference>
<feature type="signal peptide" evidence="3">
    <location>
        <begin position="1"/>
        <end position="25"/>
    </location>
</feature>
<organism evidence="4 5">
    <name type="scientific">Hymenoscyphus fraxineus</name>
    <dbReference type="NCBI Taxonomy" id="746836"/>
    <lineage>
        <taxon>Eukaryota</taxon>
        <taxon>Fungi</taxon>
        <taxon>Dikarya</taxon>
        <taxon>Ascomycota</taxon>
        <taxon>Pezizomycotina</taxon>
        <taxon>Leotiomycetes</taxon>
        <taxon>Helotiales</taxon>
        <taxon>Helotiaceae</taxon>
        <taxon>Hymenoscyphus</taxon>
    </lineage>
</organism>
<accession>A0A9N9KLU2</accession>